<protein>
    <submittedName>
        <fullName evidence="3">ABC1 family-domain-containing protein</fullName>
    </submittedName>
</protein>
<dbReference type="GO" id="GO:0055088">
    <property type="term" value="P:lipid homeostasis"/>
    <property type="evidence" value="ECO:0007669"/>
    <property type="project" value="TreeGrafter"/>
</dbReference>
<dbReference type="InterPro" id="IPR051130">
    <property type="entry name" value="Mito_struct-func_regulator"/>
</dbReference>
<proteinExistence type="inferred from homology"/>
<dbReference type="GO" id="GO:0007005">
    <property type="term" value="P:mitochondrion organization"/>
    <property type="evidence" value="ECO:0007669"/>
    <property type="project" value="TreeGrafter"/>
</dbReference>
<evidence type="ECO:0000259" key="2">
    <source>
        <dbReference type="Pfam" id="PF03109"/>
    </source>
</evidence>
<keyword evidence="4" id="KW-1185">Reference proteome</keyword>
<comment type="similarity">
    <text evidence="1">Belongs to the protein kinase superfamily. ADCK protein kinase family.</text>
</comment>
<sequence>AGAAGGYYYRRDIAHAWSGAVRSGRAAYAVLRIGIDYQLTCAHLSEADPDSEAIWSDWHRRSAARLLALCRANGGGQHLAAMTYILPSEWTEAMRPLHAHCPPTPIEQVRALIEDETGHAMDALFAEFNPVPLGVASLAQVHRATLPNGDTVAVKVQHPPLEEHAIVDIATTSMLVDAVERLFPEFGFGWLADEMKKNLPLELDFRVEQRNAQRLERYFAHDKGALVVPAVYWATPRVLCMEFIQGAYIDDRDFLRRNHIDANDVASELARIFSDMIFKYGWVHCDPHPGNILIRTRERRHYFDRNFDLVLLDHGLYKALPRQLQTDYARLWRAILDRDEEDMRKYALRIGGFNTHRLFACILTGRSWSAVETDLTQARSEAERHHIRDSLQSFLADIAHILRHVPSEVLLLIKTHDLLRGVEASLGMTRHPAYGLALMMSACNRTILEDDLQ</sequence>
<dbReference type="PANTHER" id="PTHR43173:SF19">
    <property type="entry name" value="AARF DOMAIN-CONTAINING PROTEIN KINASE 1"/>
    <property type="match status" value="1"/>
</dbReference>
<dbReference type="Proteomes" id="UP000278143">
    <property type="component" value="Unassembled WGS sequence"/>
</dbReference>
<dbReference type="GO" id="GO:0005743">
    <property type="term" value="C:mitochondrial inner membrane"/>
    <property type="evidence" value="ECO:0007669"/>
    <property type="project" value="TreeGrafter"/>
</dbReference>
<dbReference type="CDD" id="cd13969">
    <property type="entry name" value="ADCK1-like"/>
    <property type="match status" value="1"/>
</dbReference>
<name>A0A4P9YUE4_9FUNG</name>
<dbReference type="SUPFAM" id="SSF56112">
    <property type="entry name" value="Protein kinase-like (PK-like)"/>
    <property type="match status" value="1"/>
</dbReference>
<dbReference type="EMBL" id="KZ990836">
    <property type="protein sequence ID" value="RKP23596.1"/>
    <property type="molecule type" value="Genomic_DNA"/>
</dbReference>
<evidence type="ECO:0000313" key="4">
    <source>
        <dbReference type="Proteomes" id="UP000278143"/>
    </source>
</evidence>
<feature type="domain" description="ABC1 atypical kinase-like" evidence="2">
    <location>
        <begin position="97"/>
        <end position="346"/>
    </location>
</feature>
<dbReference type="InterPro" id="IPR004147">
    <property type="entry name" value="ABC1_dom"/>
</dbReference>
<dbReference type="AlphaFoldDB" id="A0A4P9YUE4"/>
<accession>A0A4P9YUE4</accession>
<dbReference type="OrthoDB" id="427480at2759"/>
<evidence type="ECO:0000256" key="1">
    <source>
        <dbReference type="ARBA" id="ARBA00009670"/>
    </source>
</evidence>
<feature type="non-terminal residue" evidence="3">
    <location>
        <position position="453"/>
    </location>
</feature>
<reference evidence="4" key="1">
    <citation type="journal article" date="2018" name="Nat. Microbiol.">
        <title>Leveraging single-cell genomics to expand the fungal tree of life.</title>
        <authorList>
            <person name="Ahrendt S.R."/>
            <person name="Quandt C.A."/>
            <person name="Ciobanu D."/>
            <person name="Clum A."/>
            <person name="Salamov A."/>
            <person name="Andreopoulos B."/>
            <person name="Cheng J.F."/>
            <person name="Woyke T."/>
            <person name="Pelin A."/>
            <person name="Henrissat B."/>
            <person name="Reynolds N.K."/>
            <person name="Benny G.L."/>
            <person name="Smith M.E."/>
            <person name="James T.Y."/>
            <person name="Grigoriev I.V."/>
        </authorList>
    </citation>
    <scope>NUCLEOTIDE SEQUENCE [LARGE SCALE GENOMIC DNA]</scope>
    <source>
        <strain evidence="4">Benny S71-1</strain>
    </source>
</reference>
<evidence type="ECO:0000313" key="3">
    <source>
        <dbReference type="EMBL" id="RKP23596.1"/>
    </source>
</evidence>
<dbReference type="PANTHER" id="PTHR43173">
    <property type="entry name" value="ABC1 FAMILY PROTEIN"/>
    <property type="match status" value="1"/>
</dbReference>
<dbReference type="Pfam" id="PF03109">
    <property type="entry name" value="ABC1"/>
    <property type="match status" value="1"/>
</dbReference>
<dbReference type="InterPro" id="IPR011009">
    <property type="entry name" value="Kinase-like_dom_sf"/>
</dbReference>
<organism evidence="3 4">
    <name type="scientific">Syncephalis pseudoplumigaleata</name>
    <dbReference type="NCBI Taxonomy" id="1712513"/>
    <lineage>
        <taxon>Eukaryota</taxon>
        <taxon>Fungi</taxon>
        <taxon>Fungi incertae sedis</taxon>
        <taxon>Zoopagomycota</taxon>
        <taxon>Zoopagomycotina</taxon>
        <taxon>Zoopagomycetes</taxon>
        <taxon>Zoopagales</taxon>
        <taxon>Piptocephalidaceae</taxon>
        <taxon>Syncephalis</taxon>
    </lineage>
</organism>
<gene>
    <name evidence="3" type="ORF">SYNPS1DRAFT_9832</name>
</gene>
<dbReference type="InterPro" id="IPR045307">
    <property type="entry name" value="ADCK1_dom"/>
</dbReference>
<feature type="non-terminal residue" evidence="3">
    <location>
        <position position="1"/>
    </location>
</feature>